<dbReference type="PANTHER" id="PTHR11353">
    <property type="entry name" value="CHAPERONIN"/>
    <property type="match status" value="1"/>
</dbReference>
<keyword evidence="6 7" id="KW-0143">Chaperone</keyword>
<dbReference type="InterPro" id="IPR002423">
    <property type="entry name" value="Cpn60/GroEL/TCP-1"/>
</dbReference>
<dbReference type="SUPFAM" id="SSF48592">
    <property type="entry name" value="GroEL equatorial domain-like"/>
    <property type="match status" value="1"/>
</dbReference>
<dbReference type="InterPro" id="IPR027409">
    <property type="entry name" value="GroEL-like_apical_dom_sf"/>
</dbReference>
<dbReference type="VEuPathDB" id="MicrosporidiaDB:NCER_101144"/>
<dbReference type="EMBL" id="JPQZ01000035">
    <property type="protein sequence ID" value="KKO75029.1"/>
    <property type="molecule type" value="Genomic_DNA"/>
</dbReference>
<dbReference type="OMA" id="HPAANMI"/>
<evidence type="ECO:0000256" key="7">
    <source>
        <dbReference type="RuleBase" id="RU004187"/>
    </source>
</evidence>
<dbReference type="VEuPathDB" id="MicrosporidiaDB:G9O61_00g018890"/>
<dbReference type="GeneID" id="36320210"/>
<evidence type="ECO:0000313" key="9">
    <source>
        <dbReference type="Proteomes" id="UP000034350"/>
    </source>
</evidence>
<evidence type="ECO:0000256" key="4">
    <source>
        <dbReference type="ARBA" id="ARBA00022741"/>
    </source>
</evidence>
<keyword evidence="5 7" id="KW-0067">ATP-binding</keyword>
<comment type="function">
    <text evidence="1">Molecular chaperone; assists the folding of proteins upon ATP hydrolysis.</text>
</comment>
<evidence type="ECO:0000256" key="3">
    <source>
        <dbReference type="ARBA" id="ARBA00011381"/>
    </source>
</evidence>
<dbReference type="InterPro" id="IPR017998">
    <property type="entry name" value="Chaperone_TCP-1"/>
</dbReference>
<keyword evidence="4 7" id="KW-0547">Nucleotide-binding</keyword>
<dbReference type="InterPro" id="IPR027413">
    <property type="entry name" value="GROEL-like_equatorial_sf"/>
</dbReference>
<keyword evidence="9" id="KW-1185">Reference proteome</keyword>
<dbReference type="OrthoDB" id="10248520at2759"/>
<dbReference type="GO" id="GO:0140662">
    <property type="term" value="F:ATP-dependent protein folding chaperone"/>
    <property type="evidence" value="ECO:0007669"/>
    <property type="project" value="InterPro"/>
</dbReference>
<dbReference type="Gene3D" id="3.50.7.10">
    <property type="entry name" value="GroEL"/>
    <property type="match status" value="1"/>
</dbReference>
<accession>A0A0F9ZBF8</accession>
<comment type="subunit">
    <text evidence="3">Component of the T-complex protein 1 (TCP1) complex.</text>
</comment>
<dbReference type="InterPro" id="IPR027410">
    <property type="entry name" value="TCP-1-like_intermed_sf"/>
</dbReference>
<evidence type="ECO:0000256" key="1">
    <source>
        <dbReference type="ARBA" id="ARBA00002912"/>
    </source>
</evidence>
<organism evidence="8 9">
    <name type="scientific">Vairimorpha ceranae</name>
    <dbReference type="NCBI Taxonomy" id="40302"/>
    <lineage>
        <taxon>Eukaryota</taxon>
        <taxon>Fungi</taxon>
        <taxon>Fungi incertae sedis</taxon>
        <taxon>Microsporidia</taxon>
        <taxon>Nosematidae</taxon>
        <taxon>Vairimorpha</taxon>
    </lineage>
</organism>
<evidence type="ECO:0000256" key="5">
    <source>
        <dbReference type="ARBA" id="ARBA00022840"/>
    </source>
</evidence>
<evidence type="ECO:0000256" key="6">
    <source>
        <dbReference type="ARBA" id="ARBA00023186"/>
    </source>
</evidence>
<comment type="similarity">
    <text evidence="2 7">Belongs to the TCP-1 chaperonin family.</text>
</comment>
<dbReference type="Gene3D" id="1.10.560.10">
    <property type="entry name" value="GroEL-like equatorial domain"/>
    <property type="match status" value="1"/>
</dbReference>
<reference evidence="8 9" key="1">
    <citation type="journal article" date="2015" name="Environ. Microbiol.">
        <title>Genome analyses suggest the presence of polyploidy and recent human-driven expansions in eight global populations of the honeybee pathogen Nosema ceranae.</title>
        <authorList>
            <person name="Pelin A."/>
            <person name="Selman M."/>
            <person name="Aris-Brosou S."/>
            <person name="Farinelli L."/>
            <person name="Corradi N."/>
        </authorList>
    </citation>
    <scope>NUCLEOTIDE SEQUENCE [LARGE SCALE GENOMIC DNA]</scope>
    <source>
        <strain evidence="8 9">PA08 1199</strain>
    </source>
</reference>
<dbReference type="VEuPathDB" id="MicrosporidiaDB:AAJ76_3500022281"/>
<evidence type="ECO:0000256" key="2">
    <source>
        <dbReference type="ARBA" id="ARBA00008020"/>
    </source>
</evidence>
<sequence length="484" mass="53817">MKEERESNIRNSIFESAHALLNTISTSVGPKGLDKMIIKQNKTTVTNDGATILKFFTENPIHLFLSNVSTSQDEKCGDGTTSVIILTCSLLNSLKKLLEMNIHPSIICDYLERARNVAISYIEWAKIPVNDVNIFNTVITTLNSKVVGNAVEMASASIKAMEATGYDKNKIRILKKLGGSIDDVLFYKGMLFKSDIKTEKRRVKCGAIQFCISAPKTNMDSKILVDSPLLMEKIISDERTYILDICKKIKMSGCQLLLIQKSILRDSLSELGRHFLKQLNILVIEGLDRKEVEYICEALGIEPISDVNFLTCENLKEVEIKNTEDMLEIKGYGSSIVINGCDDLVLDEVERSLNDALCVVKCLHDENFIVPGGGAIEMAISNKILELEDGNIFINREISRGFEAIPYFLARNAGLNSIEAVSELKKAIRENPTYGISVRGNNINDMLEDDNVVQPASITKSIVNLAIETVIMLLKIDDILPSRV</sequence>
<name>A0A0F9ZBF8_9MICR</name>
<dbReference type="SUPFAM" id="SSF52029">
    <property type="entry name" value="GroEL apical domain-like"/>
    <property type="match status" value="1"/>
</dbReference>
<dbReference type="SUPFAM" id="SSF54849">
    <property type="entry name" value="GroEL-intermediate domain like"/>
    <property type="match status" value="1"/>
</dbReference>
<dbReference type="PRINTS" id="PR00304">
    <property type="entry name" value="TCOMPLEXTCP1"/>
</dbReference>
<dbReference type="Proteomes" id="UP000034350">
    <property type="component" value="Unassembled WGS sequence"/>
</dbReference>
<dbReference type="GO" id="GO:0005524">
    <property type="term" value="F:ATP binding"/>
    <property type="evidence" value="ECO:0007669"/>
    <property type="project" value="UniProtKB-KW"/>
</dbReference>
<proteinExistence type="inferred from homology"/>
<comment type="caution">
    <text evidence="8">The sequence shown here is derived from an EMBL/GenBank/DDBJ whole genome shotgun (WGS) entry which is preliminary data.</text>
</comment>
<dbReference type="Gene3D" id="3.30.260.10">
    <property type="entry name" value="TCP-1-like chaperonin intermediate domain"/>
    <property type="match status" value="1"/>
</dbReference>
<dbReference type="Pfam" id="PF00118">
    <property type="entry name" value="Cpn60_TCP1"/>
    <property type="match status" value="1"/>
</dbReference>
<gene>
    <name evidence="8" type="ORF">AAJ76_3500022281</name>
</gene>
<evidence type="ECO:0000313" key="8">
    <source>
        <dbReference type="EMBL" id="KKO75029.1"/>
    </source>
</evidence>
<dbReference type="AlphaFoldDB" id="A0A0F9ZBF8"/>
<dbReference type="RefSeq" id="XP_024330771.1">
    <property type="nucleotide sequence ID" value="XM_024475275.1"/>
</dbReference>
<protein>
    <submittedName>
        <fullName evidence="8">T complex protein 1 delta subunit</fullName>
    </submittedName>
</protein>